<dbReference type="HOGENOM" id="CLU_2995193_0_0_9"/>
<dbReference type="KEGG" id="tki:TKV_c03040"/>
<name>A0A097ANV0_THEKI</name>
<dbReference type="STRING" id="2325.TKV_c03040"/>
<accession>A0A097ANV0</accession>
<dbReference type="EMBL" id="CP009170">
    <property type="protein sequence ID" value="AIS51509.1"/>
    <property type="molecule type" value="Genomic_DNA"/>
</dbReference>
<reference evidence="2" key="1">
    <citation type="journal article" date="2015" name="Genome Announc.">
        <title>Whole-Genome Sequences of 80 Environmental and Clinical Isolates of Burkholderia pseudomallei.</title>
        <authorList>
            <person name="Johnson S.L."/>
            <person name="Baker A.L."/>
            <person name="Chain P.S."/>
            <person name="Currie B.J."/>
            <person name="Daligault H.E."/>
            <person name="Davenport K.W."/>
            <person name="Davis C.B."/>
            <person name="Inglis T.J."/>
            <person name="Kaestli M."/>
            <person name="Koren S."/>
            <person name="Mayo M."/>
            <person name="Merritt A.J."/>
            <person name="Price E.P."/>
            <person name="Sarovich D.S."/>
            <person name="Warner J."/>
            <person name="Rosovitz M.J."/>
        </authorList>
    </citation>
    <scope>NUCLEOTIDE SEQUENCE [LARGE SCALE GENOMIC DNA]</scope>
    <source>
        <strain evidence="2">DSM 2030</strain>
    </source>
</reference>
<evidence type="ECO:0008006" key="3">
    <source>
        <dbReference type="Google" id="ProtNLM"/>
    </source>
</evidence>
<dbReference type="AlphaFoldDB" id="A0A097ANV0"/>
<sequence>MDNAVKKKAKEYIDKLPEGKVREVIDFMEYLSEKIIFKKGDFYEKRVCASIYGRRKR</sequence>
<evidence type="ECO:0000313" key="1">
    <source>
        <dbReference type="EMBL" id="AIS51509.1"/>
    </source>
</evidence>
<evidence type="ECO:0000313" key="2">
    <source>
        <dbReference type="Proteomes" id="UP000029669"/>
    </source>
</evidence>
<protein>
    <recommendedName>
        <fullName evidence="3">DUF2281 domain-containing protein</fullName>
    </recommendedName>
</protein>
<dbReference type="RefSeq" id="WP_158506584.1">
    <property type="nucleotide sequence ID" value="NZ_CP009170.1"/>
</dbReference>
<proteinExistence type="predicted"/>
<gene>
    <name evidence="1" type="ORF">TKV_c03040</name>
</gene>
<keyword evidence="2" id="KW-1185">Reference proteome</keyword>
<organism evidence="1 2">
    <name type="scientific">Thermoanaerobacter kivui</name>
    <name type="common">Acetogenium kivui</name>
    <dbReference type="NCBI Taxonomy" id="2325"/>
    <lineage>
        <taxon>Bacteria</taxon>
        <taxon>Bacillati</taxon>
        <taxon>Bacillota</taxon>
        <taxon>Clostridia</taxon>
        <taxon>Thermoanaerobacterales</taxon>
        <taxon>Thermoanaerobacteraceae</taxon>
        <taxon>Thermoanaerobacter</taxon>
    </lineage>
</organism>
<dbReference type="Proteomes" id="UP000029669">
    <property type="component" value="Chromosome"/>
</dbReference>